<evidence type="ECO:0000256" key="2">
    <source>
        <dbReference type="PROSITE-ProRule" id="PRU00703"/>
    </source>
</evidence>
<dbReference type="GeneID" id="90449059"/>
<dbReference type="InterPro" id="IPR000644">
    <property type="entry name" value="CBS_dom"/>
</dbReference>
<dbReference type="InterPro" id="IPR051257">
    <property type="entry name" value="Diverse_CBS-Domain"/>
</dbReference>
<dbReference type="Proteomes" id="UP001492541">
    <property type="component" value="Chromosome"/>
</dbReference>
<dbReference type="Pfam" id="PF00571">
    <property type="entry name" value="CBS"/>
    <property type="match status" value="4"/>
</dbReference>
<dbReference type="PANTHER" id="PTHR43080:SF2">
    <property type="entry name" value="CBS DOMAIN-CONTAINING PROTEIN"/>
    <property type="match status" value="1"/>
</dbReference>
<keyword evidence="5" id="KW-1185">Reference proteome</keyword>
<dbReference type="CDD" id="cd17779">
    <property type="entry name" value="CBS_archAMPK_gamma-repeat1"/>
    <property type="match status" value="1"/>
</dbReference>
<name>A0ABZ3H8P1_GEOAI</name>
<organism evidence="4 5">
    <name type="scientific">Geoglobus acetivorans</name>
    <dbReference type="NCBI Taxonomy" id="565033"/>
    <lineage>
        <taxon>Archaea</taxon>
        <taxon>Methanobacteriati</taxon>
        <taxon>Methanobacteriota</taxon>
        <taxon>Archaeoglobi</taxon>
        <taxon>Archaeoglobales</taxon>
        <taxon>Archaeoglobaceae</taxon>
        <taxon>Geoglobus</taxon>
    </lineage>
</organism>
<feature type="domain" description="CBS" evidence="3">
    <location>
        <begin position="97"/>
        <end position="153"/>
    </location>
</feature>
<proteinExistence type="predicted"/>
<evidence type="ECO:0000313" key="4">
    <source>
        <dbReference type="EMBL" id="XAT64767.1"/>
    </source>
</evidence>
<sequence length="294" mass="32619">MPNNRRNSKFGSVMEIASINAITIPPTSTIMTSMKTMIKYSFRRVPIADAGTRRLEGIVTSMDILNFLGGGEKHRLVKERYLGNLIAAINEEVREIMEKNVLSIPVSSSWEDALNTMLENNVGGVPVVDDEESVVGIITERDLMTFLASQTKCDGQVSEFMTRGVITAEPKMTIEEAMKLMVQKKFRRLPVVKDGVLIGLITATSLVHYFSGEAFKKLITGNAKDVLTQPLTAILNNENVLKYREPLVVRPNAKISDVVRRMIDSNQSSALVVDNELVGIITERDLMRALCSSK</sequence>
<dbReference type="Gene3D" id="3.10.580.10">
    <property type="entry name" value="CBS-domain"/>
    <property type="match status" value="2"/>
</dbReference>
<dbReference type="EMBL" id="CP087714">
    <property type="protein sequence ID" value="XAT64767.1"/>
    <property type="molecule type" value="Genomic_DNA"/>
</dbReference>
<evidence type="ECO:0000259" key="3">
    <source>
        <dbReference type="PROSITE" id="PS51371"/>
    </source>
</evidence>
<dbReference type="PANTHER" id="PTHR43080">
    <property type="entry name" value="CBS DOMAIN-CONTAINING PROTEIN CBSX3, MITOCHONDRIAL"/>
    <property type="match status" value="1"/>
</dbReference>
<evidence type="ECO:0000256" key="1">
    <source>
        <dbReference type="ARBA" id="ARBA00023122"/>
    </source>
</evidence>
<keyword evidence="1 2" id="KW-0129">CBS domain</keyword>
<evidence type="ECO:0000313" key="5">
    <source>
        <dbReference type="Proteomes" id="UP001492541"/>
    </source>
</evidence>
<protein>
    <submittedName>
        <fullName evidence="4">CBS domain-containing protein</fullName>
    </submittedName>
</protein>
<dbReference type="InterPro" id="IPR046342">
    <property type="entry name" value="CBS_dom_sf"/>
</dbReference>
<dbReference type="RefSeq" id="WP_193807627.1">
    <property type="nucleotide sequence ID" value="NZ_CP087714.1"/>
</dbReference>
<gene>
    <name evidence="4" type="ORF">LPQ35_05195</name>
</gene>
<accession>A0ABZ3H8P1</accession>
<dbReference type="SUPFAM" id="SSF54631">
    <property type="entry name" value="CBS-domain pair"/>
    <property type="match status" value="3"/>
</dbReference>
<dbReference type="CDD" id="cd17778">
    <property type="entry name" value="CBS_arch_repeat2"/>
    <property type="match status" value="1"/>
</dbReference>
<reference evidence="4 5" key="1">
    <citation type="submission" date="2021-11" db="EMBL/GenBank/DDBJ databases">
        <title>Whole genome of Geoglobus acetivorans.</title>
        <authorList>
            <person name="Liu D."/>
        </authorList>
    </citation>
    <scope>NUCLEOTIDE SEQUENCE [LARGE SCALE GENOMIC DNA]</scope>
    <source>
        <strain evidence="4 5">SBH6</strain>
    </source>
</reference>
<dbReference type="PROSITE" id="PS51371">
    <property type="entry name" value="CBS"/>
    <property type="match status" value="4"/>
</dbReference>
<dbReference type="SMART" id="SM00116">
    <property type="entry name" value="CBS"/>
    <property type="match status" value="4"/>
</dbReference>
<feature type="domain" description="CBS" evidence="3">
    <location>
        <begin position="240"/>
        <end position="294"/>
    </location>
</feature>
<feature type="domain" description="CBS" evidence="3">
    <location>
        <begin position="161"/>
        <end position="218"/>
    </location>
</feature>
<feature type="domain" description="CBS" evidence="3">
    <location>
        <begin position="16"/>
        <end position="76"/>
    </location>
</feature>